<dbReference type="EMBL" id="MT144602">
    <property type="protein sequence ID" value="QJH94589.1"/>
    <property type="molecule type" value="Genomic_DNA"/>
</dbReference>
<organism evidence="1">
    <name type="scientific">viral metagenome</name>
    <dbReference type="NCBI Taxonomy" id="1070528"/>
    <lineage>
        <taxon>unclassified sequences</taxon>
        <taxon>metagenomes</taxon>
        <taxon>organismal metagenomes</taxon>
    </lineage>
</organism>
<sequence length="104" mass="12574">MTNNFSKTKPSDIDNMLKLKNKGWSFSKIGREYKLHHTTVMHHLKRLGRNYLKNKRGAKVGTGIKKQKYYKKLVLEPKNSYKDYLRIEEERKKRYAQNKHLFFI</sequence>
<proteinExistence type="predicted"/>
<evidence type="ECO:0000313" key="2">
    <source>
        <dbReference type="EMBL" id="QJH94589.1"/>
    </source>
</evidence>
<accession>A0A6H1ZJN7</accession>
<dbReference type="Gene3D" id="1.10.10.60">
    <property type="entry name" value="Homeodomain-like"/>
    <property type="match status" value="1"/>
</dbReference>
<name>A0A6H1ZJN7_9ZZZZ</name>
<dbReference type="EMBL" id="MT144053">
    <property type="protein sequence ID" value="QJA47679.1"/>
    <property type="molecule type" value="Genomic_DNA"/>
</dbReference>
<dbReference type="AlphaFoldDB" id="A0A6H1ZJN7"/>
<reference evidence="1" key="1">
    <citation type="submission" date="2020-03" db="EMBL/GenBank/DDBJ databases">
        <title>The deep terrestrial virosphere.</title>
        <authorList>
            <person name="Holmfeldt K."/>
            <person name="Nilsson E."/>
            <person name="Simone D."/>
            <person name="Lopez-Fernandez M."/>
            <person name="Wu X."/>
            <person name="de Brujin I."/>
            <person name="Lundin D."/>
            <person name="Andersson A."/>
            <person name="Bertilsson S."/>
            <person name="Dopson M."/>
        </authorList>
    </citation>
    <scope>NUCLEOTIDE SEQUENCE</scope>
    <source>
        <strain evidence="1">TM448A00720</strain>
        <strain evidence="2">TM448B00242</strain>
    </source>
</reference>
<gene>
    <name evidence="1" type="ORF">TM448A00720_0008</name>
    <name evidence="2" type="ORF">TM448B00242_0063</name>
</gene>
<evidence type="ECO:0000313" key="1">
    <source>
        <dbReference type="EMBL" id="QJA47679.1"/>
    </source>
</evidence>
<protein>
    <submittedName>
        <fullName evidence="1">Putative DNA binding, helix-turn-helix domain containing protein</fullName>
    </submittedName>
</protein>